<evidence type="ECO:0000259" key="2">
    <source>
        <dbReference type="Pfam" id="PF17863"/>
    </source>
</evidence>
<dbReference type="EC" id="3.6.4.12" evidence="3"/>
<dbReference type="Pfam" id="PF07726">
    <property type="entry name" value="AAA_3"/>
    <property type="match status" value="1"/>
</dbReference>
<feature type="domain" description="ATPase AAA-3" evidence="1">
    <location>
        <begin position="37"/>
        <end position="167"/>
    </location>
</feature>
<evidence type="ECO:0000313" key="4">
    <source>
        <dbReference type="Proteomes" id="UP000289794"/>
    </source>
</evidence>
<accession>A0A4P6LZB4</accession>
<dbReference type="GO" id="GO:0005524">
    <property type="term" value="F:ATP binding"/>
    <property type="evidence" value="ECO:0007669"/>
    <property type="project" value="InterPro"/>
</dbReference>
<dbReference type="AlphaFoldDB" id="A0A4P6LZB4"/>
<dbReference type="Gene3D" id="1.10.8.80">
    <property type="entry name" value="Magnesium chelatase subunit I, C-Terminal domain"/>
    <property type="match status" value="1"/>
</dbReference>
<name>A0A4P6LZB4_9FIRM</name>
<keyword evidence="3" id="KW-0067">ATP-binding</keyword>
<protein>
    <submittedName>
        <fullName evidence="3">Holliday junction ATP-dependent DNA helicase RuvB</fullName>
        <ecNumber evidence="3">3.6.4.12</ecNumber>
    </submittedName>
</protein>
<gene>
    <name evidence="3" type="primary">ruvB_1</name>
    <name evidence="3" type="ORF">PMF13cell1_02007</name>
</gene>
<dbReference type="InterPro" id="IPR027417">
    <property type="entry name" value="P-loop_NTPase"/>
</dbReference>
<dbReference type="InterPro" id="IPR011703">
    <property type="entry name" value="ATPase_AAA-3"/>
</dbReference>
<proteinExistence type="predicted"/>
<dbReference type="PANTHER" id="PTHR42759">
    <property type="entry name" value="MOXR FAMILY PROTEIN"/>
    <property type="match status" value="1"/>
</dbReference>
<dbReference type="Proteomes" id="UP000289794">
    <property type="component" value="Chromosome"/>
</dbReference>
<dbReference type="InterPro" id="IPR050764">
    <property type="entry name" value="CbbQ/NirQ/NorQ/GpvN"/>
</dbReference>
<reference evidence="3 4" key="1">
    <citation type="submission" date="2019-01" db="EMBL/GenBank/DDBJ databases">
        <title>PMF-metabolizing Aryl O-demethylase.</title>
        <authorList>
            <person name="Kim M."/>
        </authorList>
    </citation>
    <scope>NUCLEOTIDE SEQUENCE [LARGE SCALE GENOMIC DNA]</scope>
    <source>
        <strain evidence="3 4">PMF1</strain>
    </source>
</reference>
<dbReference type="RefSeq" id="WP_130180639.1">
    <property type="nucleotide sequence ID" value="NZ_CP035945.1"/>
</dbReference>
<evidence type="ECO:0000259" key="1">
    <source>
        <dbReference type="Pfam" id="PF07726"/>
    </source>
</evidence>
<keyword evidence="3" id="KW-0547">Nucleotide-binding</keyword>
<dbReference type="SUPFAM" id="SSF52540">
    <property type="entry name" value="P-loop containing nucleoside triphosphate hydrolases"/>
    <property type="match status" value="1"/>
</dbReference>
<feature type="domain" description="ChlI/MoxR AAA lid" evidence="2">
    <location>
        <begin position="231"/>
        <end position="302"/>
    </location>
</feature>
<dbReference type="PANTHER" id="PTHR42759:SF5">
    <property type="entry name" value="METHANOL DEHYDROGENASE REGULATOR"/>
    <property type="match status" value="1"/>
</dbReference>
<evidence type="ECO:0000313" key="3">
    <source>
        <dbReference type="EMBL" id="QBE96463.1"/>
    </source>
</evidence>
<dbReference type="GO" id="GO:0003678">
    <property type="term" value="F:DNA helicase activity"/>
    <property type="evidence" value="ECO:0007669"/>
    <property type="project" value="UniProtKB-EC"/>
</dbReference>
<keyword evidence="3" id="KW-0347">Helicase</keyword>
<dbReference type="Pfam" id="PF17863">
    <property type="entry name" value="AAA_lid_2"/>
    <property type="match status" value="1"/>
</dbReference>
<sequence>MPQSETLKKIIQNMESVIVGKRKTIELALITLLSDGHLLLEDVPGVGKTTLGKALAQSVQCSFARIQFTPDTLPGDVIGMSMYQMQTGKFSYVPGAVMNDILLADEINRTSPKTQASLLEAMEEQQVTVDGITYALPELFMVIATQNPVEQLGTYRLPEAQLDRFMMKISMGYPETPADEADIVRRMVDGEPLKKLSPVTTRDELMQIKDDVKAVAVHQDVMAYAVEITRNTRKSRYLSLGASPRAAIALVRAAKSRAYLEGRTYTTPEDIAALAPPVLLHRLILSSEARLEGKNEREMLQEAMRAAHVPVL</sequence>
<dbReference type="InterPro" id="IPR041628">
    <property type="entry name" value="ChlI/MoxR_AAA_lid"/>
</dbReference>
<dbReference type="CDD" id="cd00009">
    <property type="entry name" value="AAA"/>
    <property type="match status" value="1"/>
</dbReference>
<dbReference type="PIRSF" id="PIRSF002849">
    <property type="entry name" value="AAA_ATPase_chaperone_MoxR_prd"/>
    <property type="match status" value="1"/>
</dbReference>
<dbReference type="KEGG" id="bpro:PMF13cell1_02007"/>
<dbReference type="EMBL" id="CP035945">
    <property type="protein sequence ID" value="QBE96463.1"/>
    <property type="molecule type" value="Genomic_DNA"/>
</dbReference>
<dbReference type="GO" id="GO:0016887">
    <property type="term" value="F:ATP hydrolysis activity"/>
    <property type="evidence" value="ECO:0007669"/>
    <property type="project" value="InterPro"/>
</dbReference>
<keyword evidence="3" id="KW-0378">Hydrolase</keyword>
<organism evidence="3 4">
    <name type="scientific">Blautia producta</name>
    <dbReference type="NCBI Taxonomy" id="33035"/>
    <lineage>
        <taxon>Bacteria</taxon>
        <taxon>Bacillati</taxon>
        <taxon>Bacillota</taxon>
        <taxon>Clostridia</taxon>
        <taxon>Lachnospirales</taxon>
        <taxon>Lachnospiraceae</taxon>
        <taxon>Blautia</taxon>
    </lineage>
</organism>
<dbReference type="Gene3D" id="3.40.50.300">
    <property type="entry name" value="P-loop containing nucleotide triphosphate hydrolases"/>
    <property type="match status" value="1"/>
</dbReference>